<feature type="transmembrane region" description="Helical" evidence="1">
    <location>
        <begin position="168"/>
        <end position="188"/>
    </location>
</feature>
<dbReference type="InterPro" id="IPR000160">
    <property type="entry name" value="GGDEF_dom"/>
</dbReference>
<comment type="caution">
    <text evidence="3">The sequence shown here is derived from an EMBL/GenBank/DDBJ whole genome shotgun (WGS) entry which is preliminary data.</text>
</comment>
<dbReference type="GO" id="GO:1902201">
    <property type="term" value="P:negative regulation of bacterial-type flagellum-dependent cell motility"/>
    <property type="evidence" value="ECO:0007669"/>
    <property type="project" value="TreeGrafter"/>
</dbReference>
<dbReference type="Proteomes" id="UP000215145">
    <property type="component" value="Unassembled WGS sequence"/>
</dbReference>
<dbReference type="SMART" id="SM00267">
    <property type="entry name" value="GGDEF"/>
    <property type="match status" value="1"/>
</dbReference>
<evidence type="ECO:0000313" key="3">
    <source>
        <dbReference type="EMBL" id="OXM16859.1"/>
    </source>
</evidence>
<dbReference type="PANTHER" id="PTHR45138:SF9">
    <property type="entry name" value="DIGUANYLATE CYCLASE DGCM-RELATED"/>
    <property type="match status" value="1"/>
</dbReference>
<evidence type="ECO:0000259" key="2">
    <source>
        <dbReference type="PROSITE" id="PS50887"/>
    </source>
</evidence>
<dbReference type="GO" id="GO:0043709">
    <property type="term" value="P:cell adhesion involved in single-species biofilm formation"/>
    <property type="evidence" value="ECO:0007669"/>
    <property type="project" value="TreeGrafter"/>
</dbReference>
<dbReference type="Gene3D" id="3.30.70.270">
    <property type="match status" value="1"/>
</dbReference>
<keyword evidence="4" id="KW-1185">Reference proteome</keyword>
<reference evidence="3 4" key="1">
    <citation type="submission" date="2017-07" db="EMBL/GenBank/DDBJ databases">
        <title>Paenibacillus herberti R33 genome sequencing and assembly.</title>
        <authorList>
            <person name="Su W."/>
        </authorList>
    </citation>
    <scope>NUCLEOTIDE SEQUENCE [LARGE SCALE GENOMIC DNA]</scope>
    <source>
        <strain evidence="3 4">R33</strain>
    </source>
</reference>
<sequence>MTNWPQTSAIQLFASSSTITVLALMIFMGVKLYRSYRRHPVYRLLIFILSLLMIRQLMLLTGMDQSDSPPILQLATRLLGIFSFIIINFVFMKLYSHPGARLRGTPFVIMASLAFLIAGAEILMNPILLNSAAGNGIMPLVALDFYGILVNFLILLDTRGVELRTKYSASLILYFAADLALVTDRYVFQGSLPLLLMISRMLPVVYFTLLFLLLFEWVVERLLTTYRSSITDGLTGLYNRRHFNQKAEQLMRHGMGIAVIFCDIDNFKKLNDTQGHHRADGVLEQIAEMMRELVQGIGSAGRYGGEELLLVVSTKEKVAELAETLRRRIEEETIVTVSIGVSFSRQGVSLDQIVQESDEAMYRSKTTGKNRVTIVNAPTRSPRSKKASPV</sequence>
<organism evidence="3 4">
    <name type="scientific">Paenibacillus herberti</name>
    <dbReference type="NCBI Taxonomy" id="1619309"/>
    <lineage>
        <taxon>Bacteria</taxon>
        <taxon>Bacillati</taxon>
        <taxon>Bacillota</taxon>
        <taxon>Bacilli</taxon>
        <taxon>Bacillales</taxon>
        <taxon>Paenibacillaceae</taxon>
        <taxon>Paenibacillus</taxon>
    </lineage>
</organism>
<dbReference type="InterPro" id="IPR050469">
    <property type="entry name" value="Diguanylate_Cyclase"/>
</dbReference>
<proteinExistence type="predicted"/>
<keyword evidence="1" id="KW-0812">Transmembrane</keyword>
<feature type="transmembrane region" description="Helical" evidence="1">
    <location>
        <begin position="107"/>
        <end position="124"/>
    </location>
</feature>
<dbReference type="GO" id="GO:0052621">
    <property type="term" value="F:diguanylate cyclase activity"/>
    <property type="evidence" value="ECO:0007669"/>
    <property type="project" value="TreeGrafter"/>
</dbReference>
<protein>
    <submittedName>
        <fullName evidence="3">GGDEF domain-containing protein</fullName>
    </submittedName>
</protein>
<evidence type="ECO:0000313" key="4">
    <source>
        <dbReference type="Proteomes" id="UP000215145"/>
    </source>
</evidence>
<feature type="transmembrane region" description="Helical" evidence="1">
    <location>
        <begin position="42"/>
        <end position="62"/>
    </location>
</feature>
<name>A0A229P4S5_9BACL</name>
<feature type="transmembrane region" description="Helical" evidence="1">
    <location>
        <begin position="74"/>
        <end position="95"/>
    </location>
</feature>
<dbReference type="EMBL" id="NMUQ01000001">
    <property type="protein sequence ID" value="OXM16859.1"/>
    <property type="molecule type" value="Genomic_DNA"/>
</dbReference>
<keyword evidence="1" id="KW-1133">Transmembrane helix</keyword>
<feature type="domain" description="GGDEF" evidence="2">
    <location>
        <begin position="255"/>
        <end position="377"/>
    </location>
</feature>
<gene>
    <name evidence="3" type="ORF">CGZ75_09480</name>
</gene>
<dbReference type="PROSITE" id="PS50887">
    <property type="entry name" value="GGDEF"/>
    <property type="match status" value="1"/>
</dbReference>
<dbReference type="OrthoDB" id="9759607at2"/>
<feature type="transmembrane region" description="Helical" evidence="1">
    <location>
        <begin position="194"/>
        <end position="219"/>
    </location>
</feature>
<dbReference type="InterPro" id="IPR043128">
    <property type="entry name" value="Rev_trsase/Diguanyl_cyclase"/>
</dbReference>
<feature type="transmembrane region" description="Helical" evidence="1">
    <location>
        <begin position="136"/>
        <end position="156"/>
    </location>
</feature>
<evidence type="ECO:0000256" key="1">
    <source>
        <dbReference type="SAM" id="Phobius"/>
    </source>
</evidence>
<dbReference type="PANTHER" id="PTHR45138">
    <property type="entry name" value="REGULATORY COMPONENTS OF SENSORY TRANSDUCTION SYSTEM"/>
    <property type="match status" value="1"/>
</dbReference>
<feature type="transmembrane region" description="Helical" evidence="1">
    <location>
        <begin position="12"/>
        <end position="30"/>
    </location>
</feature>
<dbReference type="SUPFAM" id="SSF55073">
    <property type="entry name" value="Nucleotide cyclase"/>
    <property type="match status" value="1"/>
</dbReference>
<dbReference type="NCBIfam" id="TIGR00254">
    <property type="entry name" value="GGDEF"/>
    <property type="match status" value="1"/>
</dbReference>
<keyword evidence="1" id="KW-0472">Membrane</keyword>
<dbReference type="AlphaFoldDB" id="A0A229P4S5"/>
<dbReference type="CDD" id="cd01949">
    <property type="entry name" value="GGDEF"/>
    <property type="match status" value="1"/>
</dbReference>
<dbReference type="GO" id="GO:0005886">
    <property type="term" value="C:plasma membrane"/>
    <property type="evidence" value="ECO:0007669"/>
    <property type="project" value="TreeGrafter"/>
</dbReference>
<dbReference type="Pfam" id="PF00990">
    <property type="entry name" value="GGDEF"/>
    <property type="match status" value="1"/>
</dbReference>
<dbReference type="RefSeq" id="WP_089523940.1">
    <property type="nucleotide sequence ID" value="NZ_NMUQ01000001.1"/>
</dbReference>
<dbReference type="InterPro" id="IPR029787">
    <property type="entry name" value="Nucleotide_cyclase"/>
</dbReference>
<accession>A0A229P4S5</accession>